<reference evidence="2" key="1">
    <citation type="submission" date="2016-04" db="EMBL/GenBank/DDBJ databases">
        <authorList>
            <person name="Chen L."/>
            <person name="Zhuang W."/>
            <person name="Wang G."/>
        </authorList>
    </citation>
    <scope>NUCLEOTIDE SEQUENCE [LARGE SCALE GENOMIC DNA]</scope>
    <source>
        <strain evidence="2">17621</strain>
    </source>
</reference>
<dbReference type="RefSeq" id="WP_081204089.1">
    <property type="nucleotide sequence ID" value="NZ_FOCZ01000007.1"/>
</dbReference>
<evidence type="ECO:0000313" key="2">
    <source>
        <dbReference type="Proteomes" id="UP000192610"/>
    </source>
</evidence>
<keyword evidence="2" id="KW-1185">Reference proteome</keyword>
<dbReference type="EMBL" id="LVXG01000067">
    <property type="protein sequence ID" value="OQP41089.1"/>
    <property type="molecule type" value="Genomic_DNA"/>
</dbReference>
<gene>
    <name evidence="1" type="ORF">A4H97_15955</name>
</gene>
<organism evidence="1 2">
    <name type="scientific">Niastella yeongjuensis</name>
    <dbReference type="NCBI Taxonomy" id="354355"/>
    <lineage>
        <taxon>Bacteria</taxon>
        <taxon>Pseudomonadati</taxon>
        <taxon>Bacteroidota</taxon>
        <taxon>Chitinophagia</taxon>
        <taxon>Chitinophagales</taxon>
        <taxon>Chitinophagaceae</taxon>
        <taxon>Niastella</taxon>
    </lineage>
</organism>
<accession>A0A1V9E4S2</accession>
<dbReference type="STRING" id="354355.SAMN05660816_03858"/>
<dbReference type="AlphaFoldDB" id="A0A1V9E4S2"/>
<sequence>MKFLINMGDWNTLHIFNDRYFFEHLVPDFKGDGTIFKNYWDSPLGKSILWGHDNGEARTQHMIELCRQLQPDFKVHEKYYEILNRKKKPTETYEDFRLKQHQDEDLFLQMNTTAIEDLNILLQAIIFSECAAFNPHLILGRRIFTGNIEAKDGSIADEVISQVMYQKYGSLYYCYTGGVMNWITYEELQLMWLDKENLRVAADGAEQYLHEFLAFAELALQHTCGFISVTNVREEQLNAIENPRLKINLDTKEKGYKYVINYPC</sequence>
<comment type="caution">
    <text evidence="1">The sequence shown here is derived from an EMBL/GenBank/DDBJ whole genome shotgun (WGS) entry which is preliminary data.</text>
</comment>
<protein>
    <submittedName>
        <fullName evidence="1">Uncharacterized protein</fullName>
    </submittedName>
</protein>
<proteinExistence type="predicted"/>
<name>A0A1V9E4S2_9BACT</name>
<evidence type="ECO:0000313" key="1">
    <source>
        <dbReference type="EMBL" id="OQP41089.1"/>
    </source>
</evidence>
<dbReference type="Proteomes" id="UP000192610">
    <property type="component" value="Unassembled WGS sequence"/>
</dbReference>